<dbReference type="GO" id="GO:0005524">
    <property type="term" value="F:ATP binding"/>
    <property type="evidence" value="ECO:0007669"/>
    <property type="project" value="UniProtKB-KW"/>
</dbReference>
<dbReference type="GO" id="GO:0004467">
    <property type="term" value="F:long-chain fatty acid-CoA ligase activity"/>
    <property type="evidence" value="ECO:0007669"/>
    <property type="project" value="UniProtKB-EC"/>
</dbReference>
<comment type="similarity">
    <text evidence="1">Belongs to the ATP-dependent AMP-binding enzyme family.</text>
</comment>
<evidence type="ECO:0000259" key="7">
    <source>
        <dbReference type="Pfam" id="PF00501"/>
    </source>
</evidence>
<dbReference type="InterPro" id="IPR020845">
    <property type="entry name" value="AMP-binding_CS"/>
</dbReference>
<protein>
    <submittedName>
        <fullName evidence="8">Long chain acyl-CoA synthetase</fullName>
    </submittedName>
</protein>
<dbReference type="InterPro" id="IPR000873">
    <property type="entry name" value="AMP-dep_synth/lig_dom"/>
</dbReference>
<feature type="domain" description="AMP-dependent synthetase/ligase" evidence="7">
    <location>
        <begin position="130"/>
        <end position="549"/>
    </location>
</feature>
<organism evidence="8 9">
    <name type="scientific">Acrasis kona</name>
    <dbReference type="NCBI Taxonomy" id="1008807"/>
    <lineage>
        <taxon>Eukaryota</taxon>
        <taxon>Discoba</taxon>
        <taxon>Heterolobosea</taxon>
        <taxon>Tetramitia</taxon>
        <taxon>Eutetramitia</taxon>
        <taxon>Acrasidae</taxon>
        <taxon>Acrasis</taxon>
    </lineage>
</organism>
<reference evidence="8 9" key="1">
    <citation type="submission" date="2024-03" db="EMBL/GenBank/DDBJ databases">
        <title>The Acrasis kona genome and developmental transcriptomes reveal deep origins of eukaryotic multicellular pathways.</title>
        <authorList>
            <person name="Sheikh S."/>
            <person name="Fu C.-J."/>
            <person name="Brown M.W."/>
            <person name="Baldauf S.L."/>
        </authorList>
    </citation>
    <scope>NUCLEOTIDE SEQUENCE [LARGE SCALE GENOMIC DNA]</scope>
    <source>
        <strain evidence="8 9">ATCC MYA-3509</strain>
    </source>
</reference>
<dbReference type="PROSITE" id="PS00455">
    <property type="entry name" value="AMP_BINDING"/>
    <property type="match status" value="1"/>
</dbReference>
<dbReference type="InterPro" id="IPR042099">
    <property type="entry name" value="ANL_N_sf"/>
</dbReference>
<accession>A0AAW2YNT3</accession>
<dbReference type="GO" id="GO:0005783">
    <property type="term" value="C:endoplasmic reticulum"/>
    <property type="evidence" value="ECO:0007669"/>
    <property type="project" value="TreeGrafter"/>
</dbReference>
<dbReference type="EMBL" id="JAOPGA020000444">
    <property type="protein sequence ID" value="KAL0478613.1"/>
    <property type="molecule type" value="Genomic_DNA"/>
</dbReference>
<dbReference type="Gene3D" id="3.40.50.12780">
    <property type="entry name" value="N-terminal domain of ligase-like"/>
    <property type="match status" value="1"/>
</dbReference>
<name>A0AAW2YNT3_9EUKA</name>
<dbReference type="SUPFAM" id="SSF56801">
    <property type="entry name" value="Acetyl-CoA synthetase-like"/>
    <property type="match status" value="1"/>
</dbReference>
<dbReference type="Pfam" id="PF00501">
    <property type="entry name" value="AMP-binding"/>
    <property type="match status" value="1"/>
</dbReference>
<dbReference type="PANTHER" id="PTHR43272">
    <property type="entry name" value="LONG-CHAIN-FATTY-ACID--COA LIGASE"/>
    <property type="match status" value="1"/>
</dbReference>
<evidence type="ECO:0000256" key="1">
    <source>
        <dbReference type="ARBA" id="ARBA00006432"/>
    </source>
</evidence>
<comment type="caution">
    <text evidence="8">The sequence shown here is derived from an EMBL/GenBank/DDBJ whole genome shotgun (WGS) entry which is preliminary data.</text>
</comment>
<proteinExistence type="inferred from homology"/>
<dbReference type="AlphaFoldDB" id="A0AAW2YNT3"/>
<keyword evidence="2" id="KW-0436">Ligase</keyword>
<keyword evidence="3" id="KW-0547">Nucleotide-binding</keyword>
<dbReference type="PANTHER" id="PTHR43272:SF83">
    <property type="entry name" value="ACYL-COA SYNTHETASE LONG-CHAIN, ISOFORM J"/>
    <property type="match status" value="1"/>
</dbReference>
<evidence type="ECO:0000256" key="4">
    <source>
        <dbReference type="ARBA" id="ARBA00022840"/>
    </source>
</evidence>
<comment type="catalytic activity">
    <reaction evidence="5">
        <text>a long-chain fatty acid + ATP + CoA = a long-chain fatty acyl-CoA + AMP + diphosphate</text>
        <dbReference type="Rhea" id="RHEA:15421"/>
        <dbReference type="ChEBI" id="CHEBI:30616"/>
        <dbReference type="ChEBI" id="CHEBI:33019"/>
        <dbReference type="ChEBI" id="CHEBI:57287"/>
        <dbReference type="ChEBI" id="CHEBI:57560"/>
        <dbReference type="ChEBI" id="CHEBI:83139"/>
        <dbReference type="ChEBI" id="CHEBI:456215"/>
        <dbReference type="EC" id="6.2.1.3"/>
    </reaction>
</comment>
<evidence type="ECO:0000256" key="6">
    <source>
        <dbReference type="SAM" id="MobiDB-lite"/>
    </source>
</evidence>
<evidence type="ECO:0000256" key="5">
    <source>
        <dbReference type="ARBA" id="ARBA00036813"/>
    </source>
</evidence>
<evidence type="ECO:0000313" key="9">
    <source>
        <dbReference type="Proteomes" id="UP001431209"/>
    </source>
</evidence>
<evidence type="ECO:0000256" key="2">
    <source>
        <dbReference type="ARBA" id="ARBA00022598"/>
    </source>
</evidence>
<dbReference type="GO" id="GO:0016020">
    <property type="term" value="C:membrane"/>
    <property type="evidence" value="ECO:0007669"/>
    <property type="project" value="TreeGrafter"/>
</dbReference>
<keyword evidence="4" id="KW-0067">ATP-binding</keyword>
<gene>
    <name evidence="8" type="ORF">AKO1_008393</name>
</gene>
<keyword evidence="9" id="KW-1185">Reference proteome</keyword>
<dbReference type="Proteomes" id="UP001431209">
    <property type="component" value="Unassembled WGS sequence"/>
</dbReference>
<sequence>MFLLTIIGYLVSSTISLLDYATYIVQKSIKSKSYFIHDLRGKFDSYPELSNEVSDPNRGSDETNPRRNALSTDVLLSLPDELEPKFENVRTMDQLFERSVQINKNKPCLQYRPVINVHKGGEFDIPEFGPLHTETYNETFVRVKNLSAGIVELTKLNSTDMLGIFEDTRKEWFLTLQACFRYNIVVTTVYASLGDDALITAINETQVTCMLINEKALGKFIKVIQPKCPSLKYLIYCTNFHKDESETLKINNDVAALSRAGVKAISFNEVEELGRSLKEAPAVKSKSEPDSVALIMYTSGTTGEPKGVVILHRNIVASTTGLNEGIGNDPNVVIVYIAYLPMAHILELVAEHAMFIRGGAIAYGTPRTLTERGAKPIGDIAAIRPGVMVGVPRVFDTVKKGALERIKAGSPIVKWLFDAAFQARRSALLQGRETPLWNYLVFNKFRSLMGGRMSLMISGGAPLSKESQEFMRVCFGCSVVQGYGLTETCASSCIQNGYHSFSTRSVGPPVPCCEIKLLSAPELNYTVHDKPYPRGEVLVRGTNVSAGYYKRPEITKDVFTSDGWFKTGDIAQINPDGTFTLIDRRKNLIKLAHGEYIALERLESVYGNSPFVMPSGVAVFADSYQNFPVAVVLPQMTYVKSLKEYADMTNEQIIANEGLRKTILEDLKRVGREGGLKKFEFIQDVALAGDLWTPENGMLTAAMKLKRDQLLQKYSSQINKMYKKK</sequence>
<evidence type="ECO:0000256" key="3">
    <source>
        <dbReference type="ARBA" id="ARBA00022741"/>
    </source>
</evidence>
<feature type="region of interest" description="Disordered" evidence="6">
    <location>
        <begin position="48"/>
        <end position="67"/>
    </location>
</feature>
<evidence type="ECO:0000313" key="8">
    <source>
        <dbReference type="EMBL" id="KAL0478613.1"/>
    </source>
</evidence>